<reference evidence="2 3" key="1">
    <citation type="submission" date="2017-05" db="EMBL/GenBank/DDBJ databases">
        <authorList>
            <person name="Song R."/>
            <person name="Chenine A.L."/>
            <person name="Ruprecht R.M."/>
        </authorList>
    </citation>
    <scope>NUCLEOTIDE SEQUENCE [LARGE SCALE GENOMIC DNA]</scope>
    <source>
        <strain evidence="2 3">CECT 8899</strain>
    </source>
</reference>
<protein>
    <recommendedName>
        <fullName evidence="4">Translocase</fullName>
    </recommendedName>
</protein>
<keyword evidence="1" id="KW-1133">Transmembrane helix</keyword>
<gene>
    <name evidence="2" type="ORF">LOM8899_01245</name>
</gene>
<dbReference type="AlphaFoldDB" id="A0A238LC31"/>
<dbReference type="Proteomes" id="UP000201613">
    <property type="component" value="Unassembled WGS sequence"/>
</dbReference>
<accession>A0A238LC31</accession>
<sequence>MAQVRKYLVAGGTFSVAMAIGFVMQNGDALASRMVAEDETGIQPLAEPVVASAEAEATDVPYMPEPSFSAALSVPDAFQPADPPTEPVRLAAVELDAPVTDAMPQGTDVEMSCAADMSATAGPAATVMLELSAPCAIDAVGTLHHQGMIVSVLTDSQGKATVMVPALAQEAVFIADMPGGFGAAAIVSVPDFAQYDRAVLQWQGDTGLGIHALEFGAGYQEDGHVWAASARSIDAAQAGTGGFLMRMGDVPIEGAMIAEVYTYPSGISQRDGTVELSVEAEVQSANCGRAIAAQSIQIIPGAESQALDLTMTMPDCDAIGEFLVLKNMLRSLTLASR</sequence>
<dbReference type="EMBL" id="FXZK01000001">
    <property type="protein sequence ID" value="SMY07113.1"/>
    <property type="molecule type" value="Genomic_DNA"/>
</dbReference>
<dbReference type="OrthoDB" id="7956241at2"/>
<keyword evidence="1" id="KW-0812">Transmembrane</keyword>
<name>A0A238LC31_9RHOB</name>
<dbReference type="RefSeq" id="WP_093991197.1">
    <property type="nucleotide sequence ID" value="NZ_FXZK01000001.1"/>
</dbReference>
<evidence type="ECO:0000313" key="3">
    <source>
        <dbReference type="Proteomes" id="UP000201613"/>
    </source>
</evidence>
<evidence type="ECO:0000313" key="2">
    <source>
        <dbReference type="EMBL" id="SMY07113.1"/>
    </source>
</evidence>
<proteinExistence type="predicted"/>
<feature type="transmembrane region" description="Helical" evidence="1">
    <location>
        <begin position="7"/>
        <end position="24"/>
    </location>
</feature>
<evidence type="ECO:0008006" key="4">
    <source>
        <dbReference type="Google" id="ProtNLM"/>
    </source>
</evidence>
<evidence type="ECO:0000256" key="1">
    <source>
        <dbReference type="SAM" id="Phobius"/>
    </source>
</evidence>
<keyword evidence="1" id="KW-0472">Membrane</keyword>
<organism evidence="2 3">
    <name type="scientific">Flavimaricola marinus</name>
    <dbReference type="NCBI Taxonomy" id="1819565"/>
    <lineage>
        <taxon>Bacteria</taxon>
        <taxon>Pseudomonadati</taxon>
        <taxon>Pseudomonadota</taxon>
        <taxon>Alphaproteobacteria</taxon>
        <taxon>Rhodobacterales</taxon>
        <taxon>Paracoccaceae</taxon>
        <taxon>Flavimaricola</taxon>
    </lineage>
</organism>
<keyword evidence="3" id="KW-1185">Reference proteome</keyword>